<reference evidence="2" key="1">
    <citation type="submission" date="2014-09" db="EMBL/GenBank/DDBJ databases">
        <authorList>
            <person name="Mudge J."/>
            <person name="Ramaraj T."/>
            <person name="Lindquist I.E."/>
            <person name="Bharti A.K."/>
            <person name="Sundararajan A."/>
            <person name="Cameron C.T."/>
            <person name="Woodward J.E."/>
            <person name="May G.D."/>
            <person name="Brubaker C."/>
            <person name="Broadhvest J."/>
            <person name="Wilkins T.A."/>
        </authorList>
    </citation>
    <scope>NUCLEOTIDE SEQUENCE</scope>
    <source>
        <strain evidence="2">cv. AKA8401</strain>
    </source>
</reference>
<evidence type="ECO:0000313" key="2">
    <source>
        <dbReference type="Proteomes" id="UP000032142"/>
    </source>
</evidence>
<proteinExistence type="predicted"/>
<dbReference type="EMBL" id="KN430890">
    <property type="protein sequence ID" value="KHG24994.1"/>
    <property type="molecule type" value="Genomic_DNA"/>
</dbReference>
<gene>
    <name evidence="1" type="ORF">F383_00453</name>
</gene>
<accession>A0A0B0PKP2</accession>
<evidence type="ECO:0000313" key="1">
    <source>
        <dbReference type="EMBL" id="KHG24994.1"/>
    </source>
</evidence>
<organism evidence="1 2">
    <name type="scientific">Gossypium arboreum</name>
    <name type="common">Tree cotton</name>
    <name type="synonym">Gossypium nanking</name>
    <dbReference type="NCBI Taxonomy" id="29729"/>
    <lineage>
        <taxon>Eukaryota</taxon>
        <taxon>Viridiplantae</taxon>
        <taxon>Streptophyta</taxon>
        <taxon>Embryophyta</taxon>
        <taxon>Tracheophyta</taxon>
        <taxon>Spermatophyta</taxon>
        <taxon>Magnoliopsida</taxon>
        <taxon>eudicotyledons</taxon>
        <taxon>Gunneridae</taxon>
        <taxon>Pentapetalae</taxon>
        <taxon>rosids</taxon>
        <taxon>malvids</taxon>
        <taxon>Malvales</taxon>
        <taxon>Malvaceae</taxon>
        <taxon>Malvoideae</taxon>
        <taxon>Gossypium</taxon>
    </lineage>
</organism>
<keyword evidence="2" id="KW-1185">Reference proteome</keyword>
<sequence length="87" mass="9778">MRSRSYLISCNARNGATYGLAYISYRSRCNYTGWTQKLSGIRPLKDYLAIGRTHKTIARNSITCLATIMNSDHSTTSDATYTTNRTT</sequence>
<name>A0A0B0PKP2_GOSAR</name>
<dbReference type="AlphaFoldDB" id="A0A0B0PKP2"/>
<dbReference type="Proteomes" id="UP000032142">
    <property type="component" value="Unassembled WGS sequence"/>
</dbReference>
<protein>
    <submittedName>
        <fullName evidence="1">Uncharacterized protein</fullName>
    </submittedName>
</protein>